<protein>
    <submittedName>
        <fullName evidence="4">DUF4457 domain-containing protein</fullName>
    </submittedName>
</protein>
<dbReference type="Proteomes" id="UP000050640">
    <property type="component" value="Unplaced"/>
</dbReference>
<feature type="domain" description="KATNIP" evidence="2">
    <location>
        <begin position="22"/>
        <end position="72"/>
    </location>
</feature>
<proteinExistence type="predicted"/>
<dbReference type="Pfam" id="PF14652">
    <property type="entry name" value="DUF4457"/>
    <property type="match status" value="3"/>
</dbReference>
<accession>A0A0R3RRA5</accession>
<dbReference type="AlphaFoldDB" id="A0A0R3RRA5"/>
<evidence type="ECO:0000313" key="3">
    <source>
        <dbReference type="Proteomes" id="UP000050640"/>
    </source>
</evidence>
<dbReference type="WBParaSite" id="EEL_0000425701-mRNA-1">
    <property type="protein sequence ID" value="EEL_0000425701-mRNA-1"/>
    <property type="gene ID" value="EEL_0000425701"/>
</dbReference>
<evidence type="ECO:0000313" key="4">
    <source>
        <dbReference type="WBParaSite" id="EEL_0000425701-mRNA-1"/>
    </source>
</evidence>
<dbReference type="STRING" id="1147741.A0A0R3RRA5"/>
<dbReference type="PANTHER" id="PTHR21534">
    <property type="entry name" value="KATANIN-INTERACTING PROTEIN"/>
    <property type="match status" value="1"/>
</dbReference>
<dbReference type="InterPro" id="IPR027859">
    <property type="entry name" value="KATNIP_dom"/>
</dbReference>
<name>A0A0R3RRA5_9BILA</name>
<evidence type="ECO:0000256" key="1">
    <source>
        <dbReference type="SAM" id="MobiDB-lite"/>
    </source>
</evidence>
<sequence>MSKSVSTKKHLSDCNGSGEAYPFAIPELPRGELFRFILCSSWDDPHFIGLNSIELFNAVGKRPQIDKMKTNASITRGSLDNVFKNGEANLSTNDPRKMWSARYDNLSELLYIEIHLKEQESIAMIRIWNYNESRVHALCGVHDLRIELDGSTIFQGEISCAFTFENEEESMGDVGIFETFLLDPAATSPFPHTILFTTSDTILELIAENDKCLRRDEIMRSALDLHELTNDLEDESLTVSAIIETPSRTGVINTPNALRPVTGDRRPRIRSTTRSTDQKPTNTDVAEERVSKLSTRSCSTERDQTENDEMKAEQEDVGFPLLKVFHMELLENWGAPDCIGLTGLQFLGPYGIVLDHLDCSITTSTATHTSYRLLNGRNLTRNREDMWLSSYSHNSPPIRLTVTFAEPIIASGICVWNYNASPEMSYAGVRCIQIYLNGKPLQGPILLRKASGYIHFDYVQDIIFNKCILYKPISRPQTQSINGFTYQLRLHCSWGDEYYIGLNGIEFYNHREELIKLLPQNLAAFPESINVLSNVNDDPRTSEKLIDGFNDTENPLHMWLTPILPNRCARVFVVFDIPTYVSHINVYNYRKTPERGVRLVTISVDDLIVFSGEVPQSTSYKTGVLSVSLREE</sequence>
<dbReference type="InterPro" id="IPR026704">
    <property type="entry name" value="KATNIP"/>
</dbReference>
<feature type="domain" description="KATNIP" evidence="2">
    <location>
        <begin position="369"/>
        <end position="616"/>
    </location>
</feature>
<feature type="domain" description="KATNIP" evidence="2">
    <location>
        <begin position="90"/>
        <end position="157"/>
    </location>
</feature>
<feature type="region of interest" description="Disordered" evidence="1">
    <location>
        <begin position="250"/>
        <end position="312"/>
    </location>
</feature>
<keyword evidence="3" id="KW-1185">Reference proteome</keyword>
<organism evidence="3 4">
    <name type="scientific">Elaeophora elaphi</name>
    <dbReference type="NCBI Taxonomy" id="1147741"/>
    <lineage>
        <taxon>Eukaryota</taxon>
        <taxon>Metazoa</taxon>
        <taxon>Ecdysozoa</taxon>
        <taxon>Nematoda</taxon>
        <taxon>Chromadorea</taxon>
        <taxon>Rhabditida</taxon>
        <taxon>Spirurina</taxon>
        <taxon>Spiruromorpha</taxon>
        <taxon>Filarioidea</taxon>
        <taxon>Onchocercidae</taxon>
        <taxon>Elaeophora</taxon>
    </lineage>
</organism>
<evidence type="ECO:0000259" key="2">
    <source>
        <dbReference type="Pfam" id="PF14652"/>
    </source>
</evidence>
<reference evidence="4" key="1">
    <citation type="submission" date="2017-02" db="UniProtKB">
        <authorList>
            <consortium name="WormBaseParasite"/>
        </authorList>
    </citation>
    <scope>IDENTIFICATION</scope>
</reference>
<dbReference type="PANTHER" id="PTHR21534:SF0">
    <property type="entry name" value="KATANIN-INTERACTING PROTEIN"/>
    <property type="match status" value="1"/>
</dbReference>
<feature type="compositionally biased region" description="Basic and acidic residues" evidence="1">
    <location>
        <begin position="299"/>
        <end position="312"/>
    </location>
</feature>